<reference evidence="2" key="1">
    <citation type="submission" date="2021-02" db="EMBL/GenBank/DDBJ databases">
        <authorList>
            <person name="Dougan E. K."/>
            <person name="Rhodes N."/>
            <person name="Thang M."/>
            <person name="Chan C."/>
        </authorList>
    </citation>
    <scope>NUCLEOTIDE SEQUENCE</scope>
</reference>
<feature type="region of interest" description="Disordered" evidence="1">
    <location>
        <begin position="1"/>
        <end position="41"/>
    </location>
</feature>
<dbReference type="Proteomes" id="UP000654075">
    <property type="component" value="Unassembled WGS sequence"/>
</dbReference>
<accession>A0A813F5Z8</accession>
<dbReference type="AlphaFoldDB" id="A0A813F5Z8"/>
<comment type="caution">
    <text evidence="2">The sequence shown here is derived from an EMBL/GenBank/DDBJ whole genome shotgun (WGS) entry which is preliminary data.</text>
</comment>
<keyword evidence="3" id="KW-1185">Reference proteome</keyword>
<name>A0A813F5Z8_POLGL</name>
<organism evidence="2 3">
    <name type="scientific">Polarella glacialis</name>
    <name type="common">Dinoflagellate</name>
    <dbReference type="NCBI Taxonomy" id="89957"/>
    <lineage>
        <taxon>Eukaryota</taxon>
        <taxon>Sar</taxon>
        <taxon>Alveolata</taxon>
        <taxon>Dinophyceae</taxon>
        <taxon>Suessiales</taxon>
        <taxon>Suessiaceae</taxon>
        <taxon>Polarella</taxon>
    </lineage>
</organism>
<sequence length="98" mass="11520">NHAKYKETRGNPQETLRKPEETPNLKKETPRKPTDPCGETHVSRFGAYNQWGAERRSKVVSRLTIRLCRFEVLYNNVFSKRTGYGCVRKCLFPERYAK</sequence>
<evidence type="ECO:0000313" key="3">
    <source>
        <dbReference type="Proteomes" id="UP000654075"/>
    </source>
</evidence>
<feature type="compositionally biased region" description="Basic and acidic residues" evidence="1">
    <location>
        <begin position="1"/>
        <end position="34"/>
    </location>
</feature>
<dbReference type="EMBL" id="CAJNNV010018033">
    <property type="protein sequence ID" value="CAE8605584.1"/>
    <property type="molecule type" value="Genomic_DNA"/>
</dbReference>
<feature type="non-terminal residue" evidence="2">
    <location>
        <position position="1"/>
    </location>
</feature>
<protein>
    <submittedName>
        <fullName evidence="2">Uncharacterized protein</fullName>
    </submittedName>
</protein>
<proteinExistence type="predicted"/>
<gene>
    <name evidence="2" type="ORF">PGLA1383_LOCUS23694</name>
</gene>
<evidence type="ECO:0000313" key="2">
    <source>
        <dbReference type="EMBL" id="CAE8605584.1"/>
    </source>
</evidence>
<evidence type="ECO:0000256" key="1">
    <source>
        <dbReference type="SAM" id="MobiDB-lite"/>
    </source>
</evidence>